<reference evidence="2 3" key="1">
    <citation type="journal article" date="2016" name="Int. J. Mol. Sci.">
        <title>Comparative genomics of the extreme acidophile Acidithiobacillus thiooxidans reveals intraspecific divergence and niche adaptation.</title>
        <authorList>
            <person name="Zhang X."/>
            <person name="Feng X."/>
            <person name="Tao J."/>
            <person name="Ma L."/>
            <person name="Xiao Y."/>
            <person name="Liang Y."/>
            <person name="Liu X."/>
            <person name="Yin H."/>
        </authorList>
    </citation>
    <scope>NUCLEOTIDE SEQUENCE [LARGE SCALE GENOMIC DNA]</scope>
    <source>
        <strain evidence="2 3">A02</strain>
    </source>
</reference>
<dbReference type="STRING" id="930.GCA_002079865_00374"/>
<evidence type="ECO:0000256" key="1">
    <source>
        <dbReference type="SAM" id="Coils"/>
    </source>
</evidence>
<dbReference type="PANTHER" id="PTHR32114:SF2">
    <property type="entry name" value="ABC TRANSPORTER ABCH.3"/>
    <property type="match status" value="1"/>
</dbReference>
<dbReference type="RefSeq" id="WP_024895259.1">
    <property type="nucleotide sequence ID" value="NZ_LWRZ01000345.1"/>
</dbReference>
<feature type="coiled-coil region" evidence="1">
    <location>
        <begin position="452"/>
        <end position="479"/>
    </location>
</feature>
<organism evidence="2 3">
    <name type="scientific">Acidithiobacillus thiooxidans</name>
    <name type="common">Thiobacillus thiooxidans</name>
    <dbReference type="NCBI Taxonomy" id="930"/>
    <lineage>
        <taxon>Bacteria</taxon>
        <taxon>Pseudomonadati</taxon>
        <taxon>Pseudomonadota</taxon>
        <taxon>Acidithiobacillia</taxon>
        <taxon>Acidithiobacillales</taxon>
        <taxon>Acidithiobacillaceae</taxon>
        <taxon>Acidithiobacillus</taxon>
    </lineage>
</organism>
<feature type="coiled-coil region" evidence="1">
    <location>
        <begin position="599"/>
        <end position="626"/>
    </location>
</feature>
<dbReference type="Proteomes" id="UP000094893">
    <property type="component" value="Unassembled WGS sequence"/>
</dbReference>
<dbReference type="InterPro" id="IPR027417">
    <property type="entry name" value="P-loop_NTPase"/>
</dbReference>
<proteinExistence type="predicted"/>
<dbReference type="PANTHER" id="PTHR32114">
    <property type="entry name" value="ABC TRANSPORTER ABCH.3"/>
    <property type="match status" value="1"/>
</dbReference>
<evidence type="ECO:0000313" key="2">
    <source>
        <dbReference type="EMBL" id="OCX72320.1"/>
    </source>
</evidence>
<comment type="caution">
    <text evidence="2">The sequence shown here is derived from an EMBL/GenBank/DDBJ whole genome shotgun (WGS) entry which is preliminary data.</text>
</comment>
<dbReference type="EMBL" id="LWSA01000145">
    <property type="protein sequence ID" value="OCX72320.1"/>
    <property type="molecule type" value="Genomic_DNA"/>
</dbReference>
<gene>
    <name evidence="2" type="ORF">A6P07_10160</name>
</gene>
<feature type="coiled-coil region" evidence="1">
    <location>
        <begin position="216"/>
        <end position="365"/>
    </location>
</feature>
<accession>A0A1C2I078</accession>
<sequence length="810" mass="90015">MNPLKLTLEGFAGIYAGRKRDKLTLDLPDLSVGLLVALVGPNGSGKSTIMDNLHPYRIMPSRAGGSYSPNAFSFYEQLCSEEASKELFWEHAGIRYRSLFKFQNGKRRKTEAYLFVLDENDNGEPAANGNLVSDGKTDTYDKVLESILGSPDTFFTSVFSAQNRKPISSYGNAEIKGLMAELLGLDSIKELGKKAAQVKNLLKAELSTQQEKLGMAQMAKRQHEAALHQVSEMENTIAQLQTEKQTAHTQLREAERQLAVITAQIQQSESVIARKASLEQSKAHLEERLRKLQAQQVQKQQQLESEHQRETSSLERDILSLQKSMETAVAEIQKLQDLQSRAKSIQDAVQQEQALRVQMEHTQQEIEKRESALSAQIAHAQALQNTITQQAQDLSVIKANGENLSREKADAERQSALIQEVPCSGTDLAQRCKLLADARAAGDKIQPITIQISTLREKYRTAKEALDQKRAALTAASAEDPELVACKNRLKAIQSALASIHSLVMEASLLEQAEKQLAQWSETLAAKQREQAEKTARKAQASTAYQAAIAALPQEFAEETANLDAEIQRIVTELSAIVLPDIQSKAERESACKLVSDTLERIETAIQQSQNRLIDAKAQAQSLLSAANDISALQDQVNRMGEEMRHWEMFIKAFGNDGIIALSIDDVGPTLSAYANDLLMACYGPRFTVSIQTQTTNAKGEDREGFDIAVFDAETQESKSVEKMSGGERVWINEAMTRAIALFLAKESGQQYATLFTDEADGALDPDRKRRFMHMKREVLKLGGYTREYFVSQTPELWEMADYILDVSKL</sequence>
<dbReference type="AlphaFoldDB" id="A0A1C2I078"/>
<dbReference type="Gene3D" id="3.40.50.300">
    <property type="entry name" value="P-loop containing nucleotide triphosphate hydrolases"/>
    <property type="match status" value="2"/>
</dbReference>
<evidence type="ECO:0000313" key="3">
    <source>
        <dbReference type="Proteomes" id="UP000094893"/>
    </source>
</evidence>
<protein>
    <submittedName>
        <fullName evidence="2">Uncharacterized protein</fullName>
    </submittedName>
</protein>
<name>A0A1C2I078_ACITH</name>
<dbReference type="SUPFAM" id="SSF52540">
    <property type="entry name" value="P-loop containing nucleoside triphosphate hydrolases"/>
    <property type="match status" value="1"/>
</dbReference>
<keyword evidence="1" id="KW-0175">Coiled coil</keyword>